<organism evidence="2 3">
    <name type="scientific">Sporisorium reilianum f. sp. reilianum</name>
    <dbReference type="NCBI Taxonomy" id="72559"/>
    <lineage>
        <taxon>Eukaryota</taxon>
        <taxon>Fungi</taxon>
        <taxon>Dikarya</taxon>
        <taxon>Basidiomycota</taxon>
        <taxon>Ustilaginomycotina</taxon>
        <taxon>Ustilaginomycetes</taxon>
        <taxon>Ustilaginales</taxon>
        <taxon>Ustilaginaceae</taxon>
        <taxon>Sporisorium</taxon>
    </lineage>
</organism>
<dbReference type="Proteomes" id="UP000239563">
    <property type="component" value="Chromosome X"/>
</dbReference>
<reference evidence="2 3" key="1">
    <citation type="submission" date="2017-02" db="EMBL/GenBank/DDBJ databases">
        <authorList>
            <person name="Peterson S.W."/>
        </authorList>
    </citation>
    <scope>NUCLEOTIDE SEQUENCE [LARGE SCALE GENOMIC DNA]</scope>
    <source>
        <strain evidence="2 3">SRS1_H2-8</strain>
    </source>
</reference>
<evidence type="ECO:0000313" key="3">
    <source>
        <dbReference type="Proteomes" id="UP000239563"/>
    </source>
</evidence>
<dbReference type="AlphaFoldDB" id="A0A2N8UGC2"/>
<protein>
    <submittedName>
        <fullName evidence="2">Uncharacterized protein</fullName>
    </submittedName>
</protein>
<evidence type="ECO:0000313" key="2">
    <source>
        <dbReference type="EMBL" id="SJX64016.1"/>
    </source>
</evidence>
<gene>
    <name evidence="2" type="ORF">SRS1_14688</name>
</gene>
<evidence type="ECO:0000256" key="1">
    <source>
        <dbReference type="SAM" id="MobiDB-lite"/>
    </source>
</evidence>
<feature type="compositionally biased region" description="Low complexity" evidence="1">
    <location>
        <begin position="518"/>
        <end position="533"/>
    </location>
</feature>
<feature type="compositionally biased region" description="Polar residues" evidence="1">
    <location>
        <begin position="345"/>
        <end position="362"/>
    </location>
</feature>
<dbReference type="EMBL" id="LT795063">
    <property type="protein sequence ID" value="SJX64016.1"/>
    <property type="molecule type" value="Genomic_DNA"/>
</dbReference>
<feature type="region of interest" description="Disordered" evidence="1">
    <location>
        <begin position="90"/>
        <end position="111"/>
    </location>
</feature>
<name>A0A2N8UGC2_9BASI</name>
<sequence length="619" mass="67627">MDDAYKKCAKSASYYELHQGLQPFVHWHVVESVQEGCGPEAIRDLQQEAEVEALVLERRSIARDLALGSQADLALVQLLSSDDLARLASHSKAQPRHVPAPPTSDEATTADYWGKRIGNSTSATSKVLPEFDPAHLIHAGQQFRAACIDHVRAQHASQPDKDVSAILSEALNPETNPERLVKRAQHSWTPQSATATHNEEALMKDAKDLLSSALRILGTRDSERNISLAIDAHNLRGHINHRLAALKPQHRVNCINRAVADWSAGIDLDPEQNDIVELLAQIEAQHESVTTNVAAGSGDQDEQQQPSNPKQTVKAKSSKKSTSKPSKSAQPQSTATASKAKPSSNDVKQPITNSTGNSTAENPTKPRDKTILESPFFRTDLVTGLMVDSLLNLAFPHRALRETLRFPSAASVSAASQDYVPMLDRLAKAHQLAAKSLTPENKAQLQTAVKTVSAVLALPGLQRAARDDVAATLRRTSLQLVLGTLFLLAGDLVKAQTELELVSNALRPSNARGGVPSEATAPENAAAQAQQPQHMQTRVQGQTLLLLAKTCWMANKVQEAVKFFRWFVRWYSEQQAQRVADRARAEDGEEVEGDQEAVEVELEQVDMGWWDRVVVVSKA</sequence>
<accession>A0A2N8UGC2</accession>
<feature type="region of interest" description="Disordered" evidence="1">
    <location>
        <begin position="295"/>
        <end position="371"/>
    </location>
</feature>
<feature type="compositionally biased region" description="Low complexity" evidence="1">
    <location>
        <begin position="323"/>
        <end position="344"/>
    </location>
</feature>
<feature type="region of interest" description="Disordered" evidence="1">
    <location>
        <begin position="508"/>
        <end position="534"/>
    </location>
</feature>
<proteinExistence type="predicted"/>